<dbReference type="Proteomes" id="UP000321301">
    <property type="component" value="Unassembled WGS sequence"/>
</dbReference>
<proteinExistence type="predicted"/>
<gene>
    <name evidence="1" type="ORF">CQA01_43360</name>
</gene>
<dbReference type="RefSeq" id="WP_020894078.1">
    <property type="nucleotide sequence ID" value="NZ_BJYV01000027.1"/>
</dbReference>
<evidence type="ECO:0000313" key="2">
    <source>
        <dbReference type="Proteomes" id="UP000321301"/>
    </source>
</evidence>
<protein>
    <submittedName>
        <fullName evidence="1">Uncharacterized protein</fullName>
    </submittedName>
</protein>
<dbReference type="AlphaFoldDB" id="A0A512CHW6"/>
<reference evidence="1 2" key="1">
    <citation type="submission" date="2019-07" db="EMBL/GenBank/DDBJ databases">
        <title>Whole genome shotgun sequence of Cyclobacterium qasimii NBRC 106168.</title>
        <authorList>
            <person name="Hosoyama A."/>
            <person name="Uohara A."/>
            <person name="Ohji S."/>
            <person name="Ichikawa N."/>
        </authorList>
    </citation>
    <scope>NUCLEOTIDE SEQUENCE [LARGE SCALE GENOMIC DNA]</scope>
    <source>
        <strain evidence="1 2">NBRC 106168</strain>
    </source>
</reference>
<sequence length="284" mass="33707">MKWLTNIFRSKKQSERKIDYFQITSDWNADPVSPEVQLEINGDHLIMEILVNHLVFDDFEEGDKAKIIFQYCSIYSLNHCNDEGYYYGQYRTNPNELPWGEFYEIKRGLDRKFPDPITIVNKETEGKRHYVFFFKDETFECLADDFALELLDKQGNRKRLNYSYKLRPAYNSSEQLIEFVKIGDADRFIEKLLELLSKNGFSFDDMTDVWMNDEVWIHLKSINGKTTITKDIWDMIFILGEQNQIDIQKINQILIDSGEFKKIEVNPEDYKIKENESTTMAKKS</sequence>
<comment type="caution">
    <text evidence="1">The sequence shown here is derived from an EMBL/GenBank/DDBJ whole genome shotgun (WGS) entry which is preliminary data.</text>
</comment>
<name>A0A512CHW6_9BACT</name>
<dbReference type="EMBL" id="BJYV01000027">
    <property type="protein sequence ID" value="GEO23802.1"/>
    <property type="molecule type" value="Genomic_DNA"/>
</dbReference>
<organism evidence="1 2">
    <name type="scientific">Cyclobacterium qasimii</name>
    <dbReference type="NCBI Taxonomy" id="1350429"/>
    <lineage>
        <taxon>Bacteria</taxon>
        <taxon>Pseudomonadati</taxon>
        <taxon>Bacteroidota</taxon>
        <taxon>Cytophagia</taxon>
        <taxon>Cytophagales</taxon>
        <taxon>Cyclobacteriaceae</taxon>
        <taxon>Cyclobacterium</taxon>
    </lineage>
</organism>
<accession>A0A512CHW6</accession>
<evidence type="ECO:0000313" key="1">
    <source>
        <dbReference type="EMBL" id="GEO23802.1"/>
    </source>
</evidence>
<keyword evidence="2" id="KW-1185">Reference proteome</keyword>